<dbReference type="Pfam" id="PF01494">
    <property type="entry name" value="FAD_binding_3"/>
    <property type="match status" value="1"/>
</dbReference>
<reference evidence="5 6" key="1">
    <citation type="submission" date="2019-06" db="EMBL/GenBank/DDBJ databases">
        <title>Genome Sequence of the Brown Rot Fungal Pathogen Monilinia laxa.</title>
        <authorList>
            <person name="De Miccolis Angelini R.M."/>
            <person name="Landi L."/>
            <person name="Abate D."/>
            <person name="Pollastro S."/>
            <person name="Romanazzi G."/>
            <person name="Faretra F."/>
        </authorList>
    </citation>
    <scope>NUCLEOTIDE SEQUENCE [LARGE SCALE GENOMIC DNA]</scope>
    <source>
        <strain evidence="5 6">Mlax316</strain>
    </source>
</reference>
<dbReference type="AlphaFoldDB" id="A0A5N6K8X9"/>
<dbReference type="GO" id="GO:0044550">
    <property type="term" value="P:secondary metabolite biosynthetic process"/>
    <property type="evidence" value="ECO:0007669"/>
    <property type="project" value="TreeGrafter"/>
</dbReference>
<dbReference type="SUPFAM" id="SSF54373">
    <property type="entry name" value="FAD-linked reductases, C-terminal domain"/>
    <property type="match status" value="1"/>
</dbReference>
<dbReference type="SUPFAM" id="SSF51905">
    <property type="entry name" value="FAD/NAD(P)-binding domain"/>
    <property type="match status" value="1"/>
</dbReference>
<dbReference type="InterPro" id="IPR051104">
    <property type="entry name" value="FAD_monoxygenase"/>
</dbReference>
<keyword evidence="1" id="KW-0285">Flavoprotein</keyword>
<keyword evidence="6" id="KW-1185">Reference proteome</keyword>
<evidence type="ECO:0000256" key="3">
    <source>
        <dbReference type="ARBA" id="ARBA00023002"/>
    </source>
</evidence>
<proteinExistence type="predicted"/>
<sequence>MVNVNVNVNVNANVMPGPPYLVVTIYTSKFSLKRTKFLVLINILNCNSTSSKSSTTSQFVLLSIDQLDQPYSFINPPRPPNSNLSFSMMSTSIRPEKPFHVAICGGGIGGLCMAIGLLKQNIPFTVYEAAPAFAEIGAGISFGPNSVRAMELIDPAVKHGFDNCATSNGSPEEREIWFNFRVGMAEEGWKDFKNDPPVKEGEFLTEVVAKDCGQASLHRAHFLDELVKLVPNENARFGKRVEKVEEKGSRLQMTFHDGTTAEADVVIGCDGLKSRTKHMVLGDDHEATAPVFSGKYAYRGLIPMEKAVAAVGESLARNSQMYVGHKGHLLTFPIEKGAVMNVVAFRTKRDGKWDNEKWVIPVRKSDMLEDFEGWGKDVKHILSLLEKPDIWALFDSIPAPTFYKGRVVLLGDAAHASTPHQGAGAGQAIEDAFILSNLLGDCTELEDIDRALKAYDEVRRPRSQKVVTTSREAAALYEFENEEILEGENGVDIDDLKQRLRERCQWIWDEDLGAQLETARGIARGGGNAHP</sequence>
<dbReference type="EMBL" id="VIGI01000006">
    <property type="protein sequence ID" value="KAB8299173.1"/>
    <property type="molecule type" value="Genomic_DNA"/>
</dbReference>
<evidence type="ECO:0000256" key="1">
    <source>
        <dbReference type="ARBA" id="ARBA00022630"/>
    </source>
</evidence>
<name>A0A5N6K8X9_MONLA</name>
<comment type="caution">
    <text evidence="5">The sequence shown here is derived from an EMBL/GenBank/DDBJ whole genome shotgun (WGS) entry which is preliminary data.</text>
</comment>
<dbReference type="OrthoDB" id="417877at2759"/>
<dbReference type="PANTHER" id="PTHR46720">
    <property type="entry name" value="HYDROXYLASE, PUTATIVE (AFU_ORTHOLOGUE AFUA_3G01460)-RELATED"/>
    <property type="match status" value="1"/>
</dbReference>
<dbReference type="GO" id="GO:0016491">
    <property type="term" value="F:oxidoreductase activity"/>
    <property type="evidence" value="ECO:0007669"/>
    <property type="project" value="UniProtKB-KW"/>
</dbReference>
<evidence type="ECO:0000313" key="5">
    <source>
        <dbReference type="EMBL" id="KAB8299173.1"/>
    </source>
</evidence>
<dbReference type="GO" id="GO:0071949">
    <property type="term" value="F:FAD binding"/>
    <property type="evidence" value="ECO:0007669"/>
    <property type="project" value="InterPro"/>
</dbReference>
<dbReference type="InterPro" id="IPR002938">
    <property type="entry name" value="FAD-bd"/>
</dbReference>
<feature type="domain" description="FAD-binding" evidence="4">
    <location>
        <begin position="100"/>
        <end position="469"/>
    </location>
</feature>
<dbReference type="Proteomes" id="UP000326757">
    <property type="component" value="Unassembled WGS sequence"/>
</dbReference>
<evidence type="ECO:0000313" key="6">
    <source>
        <dbReference type="Proteomes" id="UP000326757"/>
    </source>
</evidence>
<dbReference type="Gene3D" id="3.50.50.60">
    <property type="entry name" value="FAD/NAD(P)-binding domain"/>
    <property type="match status" value="1"/>
</dbReference>
<keyword evidence="2" id="KW-0274">FAD</keyword>
<protein>
    <recommendedName>
        <fullName evidence="4">FAD-binding domain-containing protein</fullName>
    </recommendedName>
</protein>
<keyword evidence="3" id="KW-0560">Oxidoreductase</keyword>
<accession>A0A5N6K8X9</accession>
<gene>
    <name evidence="5" type="ORF">EYC80_001275</name>
</gene>
<dbReference type="PANTHER" id="PTHR46720:SF3">
    <property type="entry name" value="FAD-BINDING DOMAIN-CONTAINING PROTEIN-RELATED"/>
    <property type="match status" value="1"/>
</dbReference>
<organism evidence="5 6">
    <name type="scientific">Monilinia laxa</name>
    <name type="common">Brown rot fungus</name>
    <name type="synonym">Sclerotinia laxa</name>
    <dbReference type="NCBI Taxonomy" id="61186"/>
    <lineage>
        <taxon>Eukaryota</taxon>
        <taxon>Fungi</taxon>
        <taxon>Dikarya</taxon>
        <taxon>Ascomycota</taxon>
        <taxon>Pezizomycotina</taxon>
        <taxon>Leotiomycetes</taxon>
        <taxon>Helotiales</taxon>
        <taxon>Sclerotiniaceae</taxon>
        <taxon>Monilinia</taxon>
    </lineage>
</organism>
<dbReference type="FunFam" id="3.50.50.60:FF:000153">
    <property type="entry name" value="Salicylate hydroxylase, putative"/>
    <property type="match status" value="1"/>
</dbReference>
<dbReference type="PRINTS" id="PR00420">
    <property type="entry name" value="RNGMNOXGNASE"/>
</dbReference>
<dbReference type="InterPro" id="IPR036188">
    <property type="entry name" value="FAD/NAD-bd_sf"/>
</dbReference>
<evidence type="ECO:0000256" key="2">
    <source>
        <dbReference type="ARBA" id="ARBA00022827"/>
    </source>
</evidence>
<evidence type="ECO:0000259" key="4">
    <source>
        <dbReference type="Pfam" id="PF01494"/>
    </source>
</evidence>